<proteinExistence type="predicted"/>
<keyword evidence="2" id="KW-1185">Reference proteome</keyword>
<dbReference type="EMBL" id="JARBHB010000013">
    <property type="protein sequence ID" value="KAJ8869936.1"/>
    <property type="molecule type" value="Genomic_DNA"/>
</dbReference>
<reference evidence="1 2" key="1">
    <citation type="submission" date="2023-02" db="EMBL/GenBank/DDBJ databases">
        <title>LHISI_Scaffold_Assembly.</title>
        <authorList>
            <person name="Stuart O.P."/>
            <person name="Cleave R."/>
            <person name="Magrath M.J.L."/>
            <person name="Mikheyev A.S."/>
        </authorList>
    </citation>
    <scope>NUCLEOTIDE SEQUENCE [LARGE SCALE GENOMIC DNA]</scope>
    <source>
        <strain evidence="1">Daus_M_001</strain>
        <tissue evidence="1">Leg muscle</tissue>
    </source>
</reference>
<evidence type="ECO:0000313" key="2">
    <source>
        <dbReference type="Proteomes" id="UP001159363"/>
    </source>
</evidence>
<sequence length="128" mass="14171">MKALDFAKENNVLLLSFVPHTTHKMQPLDIGVYMPLKLCFEQAICTLHVASAQNVISGFRSSGIWPYNPHIFSDVDSAPASVAEHSDPEYASDIWNGRSETTSLPGFVPAHLNSDFCFSCSQWLVSHC</sequence>
<evidence type="ECO:0000313" key="1">
    <source>
        <dbReference type="EMBL" id="KAJ8869936.1"/>
    </source>
</evidence>
<comment type="caution">
    <text evidence="1">The sequence shown here is derived from an EMBL/GenBank/DDBJ whole genome shotgun (WGS) entry which is preliminary data.</text>
</comment>
<dbReference type="Proteomes" id="UP001159363">
    <property type="component" value="Chromosome 12"/>
</dbReference>
<name>A0ABQ9GEI4_9NEOP</name>
<accession>A0ABQ9GEI4</accession>
<organism evidence="1 2">
    <name type="scientific">Dryococelus australis</name>
    <dbReference type="NCBI Taxonomy" id="614101"/>
    <lineage>
        <taxon>Eukaryota</taxon>
        <taxon>Metazoa</taxon>
        <taxon>Ecdysozoa</taxon>
        <taxon>Arthropoda</taxon>
        <taxon>Hexapoda</taxon>
        <taxon>Insecta</taxon>
        <taxon>Pterygota</taxon>
        <taxon>Neoptera</taxon>
        <taxon>Polyneoptera</taxon>
        <taxon>Phasmatodea</taxon>
        <taxon>Verophasmatodea</taxon>
        <taxon>Anareolatae</taxon>
        <taxon>Phasmatidae</taxon>
        <taxon>Eurycanthinae</taxon>
        <taxon>Dryococelus</taxon>
    </lineage>
</organism>
<gene>
    <name evidence="1" type="ORF">PR048_028947</name>
</gene>
<protein>
    <recommendedName>
        <fullName evidence="3">DDE-1 domain-containing protein</fullName>
    </recommendedName>
</protein>
<evidence type="ECO:0008006" key="3">
    <source>
        <dbReference type="Google" id="ProtNLM"/>
    </source>
</evidence>